<keyword evidence="1" id="KW-0812">Transmembrane</keyword>
<dbReference type="EMBL" id="FRCS01000024">
    <property type="protein sequence ID" value="SHN47530.1"/>
    <property type="molecule type" value="Genomic_DNA"/>
</dbReference>
<name>A0A1M7RMW0_9ACTN</name>
<evidence type="ECO:0000313" key="3">
    <source>
        <dbReference type="Proteomes" id="UP000184440"/>
    </source>
</evidence>
<feature type="transmembrane region" description="Helical" evidence="1">
    <location>
        <begin position="37"/>
        <end position="57"/>
    </location>
</feature>
<gene>
    <name evidence="2" type="ORF">SAMN05443668_12488</name>
</gene>
<keyword evidence="3" id="KW-1185">Reference proteome</keyword>
<evidence type="ECO:0000313" key="2">
    <source>
        <dbReference type="EMBL" id="SHN47530.1"/>
    </source>
</evidence>
<sequence>MRWFAEEAAWRRHRVLNAFTEESPQDVAEYSEALDTVLALGFASLLLAAVLAVLAAGAWRDRIAAVRPVAWGLLPVQVVLVVVGHYRAGQYTSGYEEAWFIPQPQTVDQYWGAACGVLASVVALVFLTVRRAEAAAGGDRPRRVRVAALLAGAAAPLVLLMPGLWPYSTPDGRTEVGLRNLSSLALVVTLGAFLAVLAVVVAVLAVLVRPGRRRIRAVAAGLAVTAASLVVLVAGFQAANRYVSGLPDFYRWTFLFAPVLGVAVVALLGAAAVLLSGAPVVRFVQPQTVAEEPARAT</sequence>
<reference evidence="2 3" key="1">
    <citation type="submission" date="2016-11" db="EMBL/GenBank/DDBJ databases">
        <authorList>
            <person name="Jaros S."/>
            <person name="Januszkiewicz K."/>
            <person name="Wedrychowicz H."/>
        </authorList>
    </citation>
    <scope>NUCLEOTIDE SEQUENCE [LARGE SCALE GENOMIC DNA]</scope>
    <source>
        <strain evidence="2 3">DSM 46144</strain>
    </source>
</reference>
<keyword evidence="1" id="KW-0472">Membrane</keyword>
<dbReference type="STRING" id="134849.SAMN05443668_12488"/>
<feature type="transmembrane region" description="Helical" evidence="1">
    <location>
        <begin position="215"/>
        <end position="237"/>
    </location>
</feature>
<feature type="transmembrane region" description="Helical" evidence="1">
    <location>
        <begin position="185"/>
        <end position="208"/>
    </location>
</feature>
<proteinExistence type="predicted"/>
<organism evidence="2 3">
    <name type="scientific">Cryptosporangium aurantiacum</name>
    <dbReference type="NCBI Taxonomy" id="134849"/>
    <lineage>
        <taxon>Bacteria</taxon>
        <taxon>Bacillati</taxon>
        <taxon>Actinomycetota</taxon>
        <taxon>Actinomycetes</taxon>
        <taxon>Cryptosporangiales</taxon>
        <taxon>Cryptosporangiaceae</taxon>
        <taxon>Cryptosporangium</taxon>
    </lineage>
</organism>
<dbReference type="Proteomes" id="UP000184440">
    <property type="component" value="Unassembled WGS sequence"/>
</dbReference>
<accession>A0A1M7RMW0</accession>
<feature type="transmembrane region" description="Helical" evidence="1">
    <location>
        <begin position="109"/>
        <end position="127"/>
    </location>
</feature>
<protein>
    <submittedName>
        <fullName evidence="2">Uncharacterized protein</fullName>
    </submittedName>
</protein>
<feature type="transmembrane region" description="Helical" evidence="1">
    <location>
        <begin position="249"/>
        <end position="275"/>
    </location>
</feature>
<evidence type="ECO:0000256" key="1">
    <source>
        <dbReference type="SAM" id="Phobius"/>
    </source>
</evidence>
<keyword evidence="1" id="KW-1133">Transmembrane helix</keyword>
<feature type="transmembrane region" description="Helical" evidence="1">
    <location>
        <begin position="147"/>
        <end position="165"/>
    </location>
</feature>
<dbReference type="AlphaFoldDB" id="A0A1M7RMW0"/>
<feature type="transmembrane region" description="Helical" evidence="1">
    <location>
        <begin position="69"/>
        <end position="89"/>
    </location>
</feature>